<sequence length="124" mass="13563">MVSGGFEGRVYCLKLDWGELAEAALPPQPPTLPVDPVIPLFFSTGIAVAVLIVNYPGSWAAGVIIAFAFFTGGALSSGIVWKHHPLVANLSYWDRVRFAFRNSRVLREQSFADQEPLESEAVSR</sequence>
<keyword evidence="1" id="KW-0472">Membrane</keyword>
<dbReference type="RefSeq" id="WP_161885270.1">
    <property type="nucleotide sequence ID" value="NZ_CP017146.1"/>
</dbReference>
<dbReference type="EMBL" id="CP017146">
    <property type="protein sequence ID" value="QHO68908.1"/>
    <property type="molecule type" value="Genomic_DNA"/>
</dbReference>
<evidence type="ECO:0000256" key="1">
    <source>
        <dbReference type="SAM" id="Phobius"/>
    </source>
</evidence>
<dbReference type="KEGG" id="mant:BHD05_03900"/>
<keyword evidence="1" id="KW-1133">Transmembrane helix</keyword>
<dbReference type="AlphaFoldDB" id="A0A7L5AER4"/>
<feature type="transmembrane region" description="Helical" evidence="1">
    <location>
        <begin position="36"/>
        <end position="53"/>
    </location>
</feature>
<accession>A0A7L5AER4</accession>
<proteinExistence type="predicted"/>
<reference evidence="2 3" key="1">
    <citation type="submission" date="2016-09" db="EMBL/GenBank/DDBJ databases">
        <title>Complete genome sequence of microbes from the polar regions.</title>
        <authorList>
            <person name="Liao L."/>
            <person name="Chen B."/>
        </authorList>
    </citation>
    <scope>NUCLEOTIDE SEQUENCE [LARGE SCALE GENOMIC DNA]</scope>
    <source>
        <strain evidence="2 3">ZS314</strain>
    </source>
</reference>
<feature type="transmembrane region" description="Helical" evidence="1">
    <location>
        <begin position="60"/>
        <end position="81"/>
    </location>
</feature>
<organism evidence="2 3">
    <name type="scientific">Marisediminicola antarctica</name>
    <dbReference type="NCBI Taxonomy" id="674079"/>
    <lineage>
        <taxon>Bacteria</taxon>
        <taxon>Bacillati</taxon>
        <taxon>Actinomycetota</taxon>
        <taxon>Actinomycetes</taxon>
        <taxon>Micrococcales</taxon>
        <taxon>Microbacteriaceae</taxon>
        <taxon>Marisediminicola</taxon>
    </lineage>
</organism>
<name>A0A7L5AER4_9MICO</name>
<keyword evidence="1" id="KW-0812">Transmembrane</keyword>
<dbReference type="Proteomes" id="UP000464507">
    <property type="component" value="Chromosome"/>
</dbReference>
<keyword evidence="3" id="KW-1185">Reference proteome</keyword>
<evidence type="ECO:0000313" key="2">
    <source>
        <dbReference type="EMBL" id="QHO68908.1"/>
    </source>
</evidence>
<evidence type="ECO:0000313" key="3">
    <source>
        <dbReference type="Proteomes" id="UP000464507"/>
    </source>
</evidence>
<gene>
    <name evidence="2" type="ORF">BHD05_03900</name>
</gene>
<protein>
    <submittedName>
        <fullName evidence="2">Uncharacterized protein</fullName>
    </submittedName>
</protein>